<dbReference type="EMBL" id="JAFKOQ010000001">
    <property type="protein sequence ID" value="MBN8120537.1"/>
    <property type="molecule type" value="Genomic_DNA"/>
</dbReference>
<dbReference type="AlphaFoldDB" id="A0AAW4H8J3"/>
<dbReference type="RefSeq" id="WP_206622398.1">
    <property type="nucleotide sequence ID" value="NZ_JAFKOQ010000001.1"/>
</dbReference>
<organism evidence="1 2">
    <name type="scientific">Vibrio vulnificus</name>
    <dbReference type="NCBI Taxonomy" id="672"/>
    <lineage>
        <taxon>Bacteria</taxon>
        <taxon>Pseudomonadati</taxon>
        <taxon>Pseudomonadota</taxon>
        <taxon>Gammaproteobacteria</taxon>
        <taxon>Vibrionales</taxon>
        <taxon>Vibrionaceae</taxon>
        <taxon>Vibrio</taxon>
    </lineage>
</organism>
<dbReference type="Proteomes" id="UP000664056">
    <property type="component" value="Unassembled WGS sequence"/>
</dbReference>
<reference evidence="1" key="1">
    <citation type="submission" date="2021-03" db="EMBL/GenBank/DDBJ databases">
        <title>Study of the foodborne Vibrio vulnificus isolates from China.</title>
        <authorList>
            <person name="Zheng Z."/>
            <person name="Ye L."/>
        </authorList>
    </citation>
    <scope>NUCLEOTIDE SEQUENCE</scope>
    <source>
        <strain evidence="1">Vv1582</strain>
    </source>
</reference>
<gene>
    <name evidence="1" type="ORF">J0J18_02240</name>
</gene>
<accession>A0AAW4H8J3</accession>
<protein>
    <submittedName>
        <fullName evidence="1">Uncharacterized protein</fullName>
    </submittedName>
</protein>
<name>A0AAW4H8J3_VIBVL</name>
<evidence type="ECO:0000313" key="1">
    <source>
        <dbReference type="EMBL" id="MBN8120537.1"/>
    </source>
</evidence>
<sequence>MDNLKLWVLDNPSDPYTFYAPNVEIAGIVACSLSGGFGAHQADNSRERTPILFGWEEWFEEKGILDLPAYAKENADTIADAFDSFLIGDVNKRKDVEHMLELLPEDKKQEWRDSRQERMRSSLDQIGERAYLYAKRYREHSCTIGDNHDNNS</sequence>
<proteinExistence type="predicted"/>
<comment type="caution">
    <text evidence="1">The sequence shown here is derived from an EMBL/GenBank/DDBJ whole genome shotgun (WGS) entry which is preliminary data.</text>
</comment>
<evidence type="ECO:0000313" key="2">
    <source>
        <dbReference type="Proteomes" id="UP000664056"/>
    </source>
</evidence>